<proteinExistence type="predicted"/>
<gene>
    <name evidence="2" type="ORF">HM131_02260</name>
</gene>
<sequence length="318" mass="36243">MNRLRKLIIVAATVLLAGASISYSPHVSHAESHKEDRYRHLDEHLDFKYPLPIMFGVIMTLKKEHKYDLSLSEAIDILHSMKKVEVMDSYLDFRKHKVESKEIRRIVKQVYDIDLERVSELGAGKQVSTYPKEITDGVKLKLADESIEDLDAYIQSLTKVEVMDLYLEHYGKKIDGPEIRRVVNQIFGVNLDGISSLEGSGVSLFSKDQWISQYDNDLFVVHTGLTDVDVWVYPTEYFIEKTGRTELPIGLQNGLKALGFEYSEEKDALYYANPTGESVPDQFKGHTLGTIIGFIKSNYADLLKPNSDHKNHESKDVD</sequence>
<keyword evidence="1" id="KW-0732">Signal</keyword>
<reference evidence="2 3" key="1">
    <citation type="submission" date="2017-04" db="EMBL/GenBank/DDBJ databases">
        <title>The whole genome sequencing and assembly of Halobacillus mangrovi strain.</title>
        <authorList>
            <person name="Lee S.-J."/>
            <person name="Park M.-K."/>
            <person name="Kim J.-Y."/>
            <person name="Lee Y.-J."/>
            <person name="Yi H."/>
            <person name="Bahn Y.-S."/>
            <person name="Kim J.F."/>
            <person name="Lee D.-W."/>
        </authorList>
    </citation>
    <scope>NUCLEOTIDE SEQUENCE [LARGE SCALE GENOMIC DNA]</scope>
    <source>
        <strain evidence="2 3">KTB 131</strain>
    </source>
</reference>
<evidence type="ECO:0008006" key="4">
    <source>
        <dbReference type="Google" id="ProtNLM"/>
    </source>
</evidence>
<dbReference type="RefSeq" id="WP_085027531.1">
    <property type="nucleotide sequence ID" value="NZ_CP020772.1"/>
</dbReference>
<accession>A0A1W5ZR14</accession>
<protein>
    <recommendedName>
        <fullName evidence="4">SLH domain-containing protein</fullName>
    </recommendedName>
</protein>
<dbReference type="AlphaFoldDB" id="A0A1W5ZR14"/>
<dbReference type="STRING" id="402384.HM131_02260"/>
<feature type="signal peptide" evidence="1">
    <location>
        <begin position="1"/>
        <end position="30"/>
    </location>
</feature>
<dbReference type="Proteomes" id="UP000192527">
    <property type="component" value="Chromosome"/>
</dbReference>
<keyword evidence="3" id="KW-1185">Reference proteome</keyword>
<name>A0A1W5ZR14_9BACI</name>
<evidence type="ECO:0000313" key="2">
    <source>
        <dbReference type="EMBL" id="ARI75722.1"/>
    </source>
</evidence>
<evidence type="ECO:0000313" key="3">
    <source>
        <dbReference type="Proteomes" id="UP000192527"/>
    </source>
</evidence>
<dbReference type="EMBL" id="CP020772">
    <property type="protein sequence ID" value="ARI75722.1"/>
    <property type="molecule type" value="Genomic_DNA"/>
</dbReference>
<dbReference type="OrthoDB" id="2573403at2"/>
<dbReference type="KEGG" id="hmn:HM131_02260"/>
<organism evidence="2 3">
    <name type="scientific">Halobacillus mangrovi</name>
    <dbReference type="NCBI Taxonomy" id="402384"/>
    <lineage>
        <taxon>Bacteria</taxon>
        <taxon>Bacillati</taxon>
        <taxon>Bacillota</taxon>
        <taxon>Bacilli</taxon>
        <taxon>Bacillales</taxon>
        <taxon>Bacillaceae</taxon>
        <taxon>Halobacillus</taxon>
    </lineage>
</organism>
<evidence type="ECO:0000256" key="1">
    <source>
        <dbReference type="SAM" id="SignalP"/>
    </source>
</evidence>
<feature type="chain" id="PRO_5012800271" description="SLH domain-containing protein" evidence="1">
    <location>
        <begin position="31"/>
        <end position="318"/>
    </location>
</feature>